<feature type="transmembrane region" description="Helical" evidence="7">
    <location>
        <begin position="43"/>
        <end position="64"/>
    </location>
</feature>
<dbReference type="PANTHER" id="PTHR43045:SF7">
    <property type="entry name" value="MAJOR FACILITATOR SUPERFAMILY TRANSPORTER"/>
    <property type="match status" value="1"/>
</dbReference>
<evidence type="ECO:0000256" key="2">
    <source>
        <dbReference type="ARBA" id="ARBA00022448"/>
    </source>
</evidence>
<feature type="transmembrane region" description="Helical" evidence="7">
    <location>
        <begin position="476"/>
        <end position="500"/>
    </location>
</feature>
<keyword evidence="2" id="KW-0813">Transport</keyword>
<dbReference type="InterPro" id="IPR020846">
    <property type="entry name" value="MFS_dom"/>
</dbReference>
<evidence type="ECO:0000256" key="4">
    <source>
        <dbReference type="ARBA" id="ARBA00022692"/>
    </source>
</evidence>
<evidence type="ECO:0000256" key="6">
    <source>
        <dbReference type="ARBA" id="ARBA00023136"/>
    </source>
</evidence>
<dbReference type="FunFam" id="1.20.1250.20:FF:000001">
    <property type="entry name" value="Dicarboxylate MFS transporter"/>
    <property type="match status" value="1"/>
</dbReference>
<dbReference type="InterPro" id="IPR036259">
    <property type="entry name" value="MFS_trans_sf"/>
</dbReference>
<feature type="transmembrane region" description="Helical" evidence="7">
    <location>
        <begin position="109"/>
        <end position="131"/>
    </location>
</feature>
<dbReference type="GO" id="GO:0005886">
    <property type="term" value="C:plasma membrane"/>
    <property type="evidence" value="ECO:0007669"/>
    <property type="project" value="UniProtKB-SubCell"/>
</dbReference>
<keyword evidence="4 7" id="KW-0812">Transmembrane</keyword>
<feature type="transmembrane region" description="Helical" evidence="7">
    <location>
        <begin position="232"/>
        <end position="251"/>
    </location>
</feature>
<dbReference type="EMBL" id="CP049871">
    <property type="protein sequence ID" value="QIL03229.1"/>
    <property type="molecule type" value="Genomic_DNA"/>
</dbReference>
<proteinExistence type="predicted"/>
<name>A0A6G7ZQM5_9SPHN</name>
<dbReference type="InterPro" id="IPR011701">
    <property type="entry name" value="MFS"/>
</dbReference>
<feature type="transmembrane region" description="Helical" evidence="7">
    <location>
        <begin position="271"/>
        <end position="290"/>
    </location>
</feature>
<dbReference type="PROSITE" id="PS00217">
    <property type="entry name" value="SUGAR_TRANSPORT_2"/>
    <property type="match status" value="1"/>
</dbReference>
<feature type="transmembrane region" description="Helical" evidence="7">
    <location>
        <begin position="143"/>
        <end position="164"/>
    </location>
</feature>
<gene>
    <name evidence="9" type="ORF">G7078_00630</name>
</gene>
<dbReference type="Gene3D" id="1.20.1250.20">
    <property type="entry name" value="MFS general substrate transporter like domains"/>
    <property type="match status" value="2"/>
</dbReference>
<evidence type="ECO:0000256" key="1">
    <source>
        <dbReference type="ARBA" id="ARBA00004651"/>
    </source>
</evidence>
<feature type="transmembrane region" description="Helical" evidence="7">
    <location>
        <begin position="436"/>
        <end position="455"/>
    </location>
</feature>
<reference evidence="9 10" key="1">
    <citation type="submission" date="2020-03" db="EMBL/GenBank/DDBJ databases">
        <title>Sphingomonas sp. nov., isolated from fish.</title>
        <authorList>
            <person name="Hyun D.-W."/>
            <person name="Bae J.-W."/>
        </authorList>
    </citation>
    <scope>NUCLEOTIDE SEQUENCE [LARGE SCALE GENOMIC DNA]</scope>
    <source>
        <strain evidence="9 10">HDW15C</strain>
    </source>
</reference>
<dbReference type="InterPro" id="IPR005828">
    <property type="entry name" value="MFS_sugar_transport-like"/>
</dbReference>
<dbReference type="GO" id="GO:0022857">
    <property type="term" value="F:transmembrane transporter activity"/>
    <property type="evidence" value="ECO:0007669"/>
    <property type="project" value="InterPro"/>
</dbReference>
<dbReference type="InterPro" id="IPR005829">
    <property type="entry name" value="Sugar_transporter_CS"/>
</dbReference>
<evidence type="ECO:0000313" key="10">
    <source>
        <dbReference type="Proteomes" id="UP000502502"/>
    </source>
</evidence>
<dbReference type="SUPFAM" id="SSF103473">
    <property type="entry name" value="MFS general substrate transporter"/>
    <property type="match status" value="2"/>
</dbReference>
<feature type="domain" description="Major facilitator superfamily (MFS) profile" evidence="8">
    <location>
        <begin position="4"/>
        <end position="529"/>
    </location>
</feature>
<dbReference type="AlphaFoldDB" id="A0A6G7ZQM5"/>
<evidence type="ECO:0000259" key="8">
    <source>
        <dbReference type="PROSITE" id="PS50850"/>
    </source>
</evidence>
<evidence type="ECO:0000256" key="7">
    <source>
        <dbReference type="SAM" id="Phobius"/>
    </source>
</evidence>
<dbReference type="Pfam" id="PF00083">
    <property type="entry name" value="Sugar_tr"/>
    <property type="match status" value="2"/>
</dbReference>
<evidence type="ECO:0000256" key="3">
    <source>
        <dbReference type="ARBA" id="ARBA00022475"/>
    </source>
</evidence>
<accession>A0A6G7ZQM5</accession>
<keyword evidence="5 7" id="KW-1133">Transmembrane helix</keyword>
<dbReference type="Pfam" id="PF07690">
    <property type="entry name" value="MFS_1"/>
    <property type="match status" value="1"/>
</dbReference>
<feature type="transmembrane region" description="Helical" evidence="7">
    <location>
        <begin position="506"/>
        <end position="525"/>
    </location>
</feature>
<evidence type="ECO:0000313" key="9">
    <source>
        <dbReference type="EMBL" id="QIL03229.1"/>
    </source>
</evidence>
<keyword evidence="3" id="KW-1003">Cell membrane</keyword>
<dbReference type="KEGG" id="ssin:G7078_00630"/>
<feature type="transmembrane region" description="Helical" evidence="7">
    <location>
        <begin position="76"/>
        <end position="97"/>
    </location>
</feature>
<feature type="transmembrane region" description="Helical" evidence="7">
    <location>
        <begin position="16"/>
        <end position="37"/>
    </location>
</feature>
<keyword evidence="10" id="KW-1185">Reference proteome</keyword>
<feature type="transmembrane region" description="Helical" evidence="7">
    <location>
        <begin position="176"/>
        <end position="195"/>
    </location>
</feature>
<dbReference type="Proteomes" id="UP000502502">
    <property type="component" value="Chromosome"/>
</dbReference>
<sequence length="536" mass="56527">MARVITASSAGTAFEWYDFFIFGSLAPVISKVFFAGLDPTPALIAALGLFAAGFAFRPLGALIFGVVGDRLGRKGAFLVTVSLMGGATFLIGLLPTYASVGLLAPALLIFLRILQGIALGGEYGGAAIYVAEHAPDDRRGFSTGWIQSSASFGLLAALLVILATRTALGEDAFNAWGWRIPFLISAILLAISVWMRVKLAESPAFAQLVADDNVCKAPLREAFGNRDNLKRVLVAFFGIMCAQGAVWYFTFFYLQVFLERSLGLPGSTKDLLLIVMTLASAPLYVFFGWLSDRIGRKPVMVGGMLLALVLYFPASHWIAQAVNPALVAAQRSTPVVVETDQSRCSVQFDPVGTAKFASACDLSKSALVTKGVSYTTRASSDGQTRVLVGRTAVPIAGGEAAGTDLKALKASTGEAIGGALAAAGYPKSADPGAANMPVLVAILLLFVVAATAVYGPQAAALVEMFPTRVRYTAMSLPYHVGTGWVGGFLPVTSFALVAITGNIYEGLWYSVVFTGISLIVSLLFLKETRGKPLDTV</sequence>
<comment type="subcellular location">
    <subcellularLocation>
        <location evidence="1">Cell membrane</location>
        <topology evidence="1">Multi-pass membrane protein</topology>
    </subcellularLocation>
</comment>
<dbReference type="PANTHER" id="PTHR43045">
    <property type="entry name" value="SHIKIMATE TRANSPORTER"/>
    <property type="match status" value="1"/>
</dbReference>
<evidence type="ECO:0000256" key="5">
    <source>
        <dbReference type="ARBA" id="ARBA00022989"/>
    </source>
</evidence>
<dbReference type="PROSITE" id="PS50850">
    <property type="entry name" value="MFS"/>
    <property type="match status" value="1"/>
</dbReference>
<feature type="transmembrane region" description="Helical" evidence="7">
    <location>
        <begin position="299"/>
        <end position="319"/>
    </location>
</feature>
<protein>
    <submittedName>
        <fullName evidence="9">MHS family MFS transporter</fullName>
    </submittedName>
</protein>
<organism evidence="9 10">
    <name type="scientific">Sphingomonas sinipercae</name>
    <dbReference type="NCBI Taxonomy" id="2714944"/>
    <lineage>
        <taxon>Bacteria</taxon>
        <taxon>Pseudomonadati</taxon>
        <taxon>Pseudomonadota</taxon>
        <taxon>Alphaproteobacteria</taxon>
        <taxon>Sphingomonadales</taxon>
        <taxon>Sphingomonadaceae</taxon>
        <taxon>Sphingomonas</taxon>
    </lineage>
</organism>
<keyword evidence="6 7" id="KW-0472">Membrane</keyword>